<evidence type="ECO:0000313" key="12">
    <source>
        <dbReference type="Proteomes" id="UP001527925"/>
    </source>
</evidence>
<dbReference type="Proteomes" id="UP001527925">
    <property type="component" value="Unassembled WGS sequence"/>
</dbReference>
<sequence>MDTQKQSFATSFWGEQNRGLEVLLARMKQGKHLCEEVHSMLRERANMEEEYGKRLSKLAKTFNPKDELGTLRESLDVLRTELERSGRAHIDLSAELRSKLEKPLQEFIATQSTIRKSHQRLLEKHLANRSSQEANVAKIKDRLDTKSQESAQLLQMIKQGGTSKEAEKLRQKFEKVSAQARQSEVDYKLGLEKLSETHRVWQADMTAACIDYQKMEEDRFQFIRGNIWNYTNFLSGIYVAEDESCERIRVSLEKCDFEKDLALFLEKNATGSEIPKPPGYIPSTLDDSMSSINGNSANGTVSTMQSSAPPTQASSSASAPPMYSVFSPTDPRRSSTTAPPGSQYQQAAPQYAPAQTLQDRQMLASPPPQQFQTQMPAYQPIAPYQLPQSIQQQSQQQPRMQASSLFSQSGVSVPSGSSQSGTIASTAGGMGGMSSGAANIDNSLHQYNSFDVPESVPILLTVRALYDYNSSAPEELTILKGQIIPVIAKHEDGWWEGLGSEDGRRRKGLFPSNFTEPLH</sequence>
<feature type="domain" description="F-BAR" evidence="10">
    <location>
        <begin position="6"/>
        <end position="260"/>
    </location>
</feature>
<proteinExistence type="predicted"/>
<evidence type="ECO:0000256" key="5">
    <source>
        <dbReference type="ARBA" id="ARBA00023212"/>
    </source>
</evidence>
<keyword evidence="3" id="KW-0963">Cytoplasm</keyword>
<evidence type="ECO:0000256" key="8">
    <source>
        <dbReference type="SAM" id="MobiDB-lite"/>
    </source>
</evidence>
<evidence type="ECO:0000256" key="1">
    <source>
        <dbReference type="ARBA" id="ARBA00004245"/>
    </source>
</evidence>
<dbReference type="CDD" id="cd00174">
    <property type="entry name" value="SH3"/>
    <property type="match status" value="1"/>
</dbReference>
<dbReference type="SUPFAM" id="SSF50044">
    <property type="entry name" value="SH3-domain"/>
    <property type="match status" value="1"/>
</dbReference>
<dbReference type="Gene3D" id="2.30.30.40">
    <property type="entry name" value="SH3 Domains"/>
    <property type="match status" value="1"/>
</dbReference>
<dbReference type="PRINTS" id="PR00452">
    <property type="entry name" value="SH3DOMAIN"/>
</dbReference>
<dbReference type="InterPro" id="IPR027267">
    <property type="entry name" value="AH/BAR_dom_sf"/>
</dbReference>
<keyword evidence="7" id="KW-0175">Coiled coil</keyword>
<accession>A0ABR4N5E1</accession>
<evidence type="ECO:0000256" key="3">
    <source>
        <dbReference type="ARBA" id="ARBA00022490"/>
    </source>
</evidence>
<dbReference type="PROSITE" id="PS50002">
    <property type="entry name" value="SH3"/>
    <property type="match status" value="1"/>
</dbReference>
<dbReference type="SMART" id="SM00055">
    <property type="entry name" value="FCH"/>
    <property type="match status" value="1"/>
</dbReference>
<feature type="compositionally biased region" description="Low complexity" evidence="8">
    <location>
        <begin position="338"/>
        <end position="355"/>
    </location>
</feature>
<feature type="region of interest" description="Disordered" evidence="8">
    <location>
        <begin position="388"/>
        <end position="428"/>
    </location>
</feature>
<dbReference type="Gene3D" id="1.20.1270.60">
    <property type="entry name" value="Arfaptin homology (AH) domain/BAR domain"/>
    <property type="match status" value="1"/>
</dbReference>
<organism evidence="11 12">
    <name type="scientific">Polyrhizophydium stewartii</name>
    <dbReference type="NCBI Taxonomy" id="2732419"/>
    <lineage>
        <taxon>Eukaryota</taxon>
        <taxon>Fungi</taxon>
        <taxon>Fungi incertae sedis</taxon>
        <taxon>Chytridiomycota</taxon>
        <taxon>Chytridiomycota incertae sedis</taxon>
        <taxon>Chytridiomycetes</taxon>
        <taxon>Rhizophydiales</taxon>
        <taxon>Rhizophydiales incertae sedis</taxon>
        <taxon>Polyrhizophydium</taxon>
    </lineage>
</organism>
<dbReference type="Pfam" id="PF00611">
    <property type="entry name" value="FCH"/>
    <property type="match status" value="1"/>
</dbReference>
<feature type="compositionally biased region" description="Polar residues" evidence="8">
    <location>
        <begin position="285"/>
        <end position="304"/>
    </location>
</feature>
<comment type="subcellular location">
    <subcellularLocation>
        <location evidence="1">Cytoplasm</location>
        <location evidence="1">Cytoskeleton</location>
    </subcellularLocation>
</comment>
<evidence type="ECO:0000259" key="10">
    <source>
        <dbReference type="PROSITE" id="PS51741"/>
    </source>
</evidence>
<evidence type="ECO:0000256" key="2">
    <source>
        <dbReference type="ARBA" id="ARBA00022443"/>
    </source>
</evidence>
<dbReference type="Pfam" id="PF00018">
    <property type="entry name" value="SH3_1"/>
    <property type="match status" value="1"/>
</dbReference>
<dbReference type="EMBL" id="JADGIZ020000030">
    <property type="protein sequence ID" value="KAL2914753.1"/>
    <property type="molecule type" value="Genomic_DNA"/>
</dbReference>
<name>A0ABR4N5E1_9FUNG</name>
<protein>
    <submittedName>
        <fullName evidence="11">Formin-binding protein</fullName>
    </submittedName>
</protein>
<evidence type="ECO:0000256" key="7">
    <source>
        <dbReference type="PROSITE-ProRule" id="PRU01077"/>
    </source>
</evidence>
<dbReference type="PANTHER" id="PTHR23065">
    <property type="entry name" value="PROLINE-SERINE-THREONINE PHOSPHATASE INTERACTING PROTEIN 1"/>
    <property type="match status" value="1"/>
</dbReference>
<feature type="compositionally biased region" description="Low complexity" evidence="8">
    <location>
        <begin position="388"/>
        <end position="427"/>
    </location>
</feature>
<dbReference type="PROSITE" id="PS51741">
    <property type="entry name" value="F_BAR"/>
    <property type="match status" value="1"/>
</dbReference>
<feature type="compositionally biased region" description="Low complexity" evidence="8">
    <location>
        <begin position="305"/>
        <end position="321"/>
    </location>
</feature>
<keyword evidence="5" id="KW-0206">Cytoskeleton</keyword>
<dbReference type="InterPro" id="IPR036028">
    <property type="entry name" value="SH3-like_dom_sf"/>
</dbReference>
<feature type="region of interest" description="Disordered" evidence="8">
    <location>
        <begin position="273"/>
        <end position="356"/>
    </location>
</feature>
<keyword evidence="12" id="KW-1185">Reference proteome</keyword>
<keyword evidence="2 6" id="KW-0728">SH3 domain</keyword>
<dbReference type="PANTHER" id="PTHR23065:SF7">
    <property type="entry name" value="NOSTRIN, ISOFORM H"/>
    <property type="match status" value="1"/>
</dbReference>
<dbReference type="InterPro" id="IPR001452">
    <property type="entry name" value="SH3_domain"/>
</dbReference>
<dbReference type="SUPFAM" id="SSF103657">
    <property type="entry name" value="BAR/IMD domain-like"/>
    <property type="match status" value="1"/>
</dbReference>
<gene>
    <name evidence="11" type="primary">HOF1</name>
    <name evidence="11" type="ORF">HK105_205684</name>
</gene>
<evidence type="ECO:0000313" key="11">
    <source>
        <dbReference type="EMBL" id="KAL2914753.1"/>
    </source>
</evidence>
<evidence type="ECO:0000256" key="4">
    <source>
        <dbReference type="ARBA" id="ARBA00022553"/>
    </source>
</evidence>
<dbReference type="SMART" id="SM00326">
    <property type="entry name" value="SH3"/>
    <property type="match status" value="1"/>
</dbReference>
<evidence type="ECO:0000259" key="9">
    <source>
        <dbReference type="PROSITE" id="PS50002"/>
    </source>
</evidence>
<evidence type="ECO:0000256" key="6">
    <source>
        <dbReference type="PROSITE-ProRule" id="PRU00192"/>
    </source>
</evidence>
<dbReference type="InterPro" id="IPR001060">
    <property type="entry name" value="FCH_dom"/>
</dbReference>
<comment type="caution">
    <text evidence="11">The sequence shown here is derived from an EMBL/GenBank/DDBJ whole genome shotgun (WGS) entry which is preliminary data.</text>
</comment>
<keyword evidence="4" id="KW-0597">Phosphoprotein</keyword>
<reference evidence="11 12" key="1">
    <citation type="submission" date="2023-09" db="EMBL/GenBank/DDBJ databases">
        <title>Pangenome analysis of Batrachochytrium dendrobatidis and related Chytrids.</title>
        <authorList>
            <person name="Yacoub M.N."/>
            <person name="Stajich J.E."/>
            <person name="James T.Y."/>
        </authorList>
    </citation>
    <scope>NUCLEOTIDE SEQUENCE [LARGE SCALE GENOMIC DNA]</scope>
    <source>
        <strain evidence="11 12">JEL0888</strain>
    </source>
</reference>
<feature type="domain" description="SH3" evidence="9">
    <location>
        <begin position="457"/>
        <end position="519"/>
    </location>
</feature>
<dbReference type="InterPro" id="IPR031160">
    <property type="entry name" value="F_BAR_dom"/>
</dbReference>